<reference evidence="5 6" key="1">
    <citation type="submission" date="2013-07" db="EMBL/GenBank/DDBJ databases">
        <title>Comparative Genomic and Metabolomic Analysis of Twelve Strains of Pseudoalteromonas luteoviolacea.</title>
        <authorList>
            <person name="Vynne N.G."/>
            <person name="Mansson M."/>
            <person name="Gram L."/>
        </authorList>
    </citation>
    <scope>NUCLEOTIDE SEQUENCE [LARGE SCALE GENOMIC DNA]</scope>
    <source>
        <strain evidence="5 6">S4060-1</strain>
    </source>
</reference>
<comment type="caution">
    <text evidence="5">The sequence shown here is derived from an EMBL/GenBank/DDBJ whole genome shotgun (WGS) entry which is preliminary data.</text>
</comment>
<organism evidence="5 6">
    <name type="scientific">Pseudoalteromonas luteoviolacea S4060-1</name>
    <dbReference type="NCBI Taxonomy" id="1365257"/>
    <lineage>
        <taxon>Bacteria</taxon>
        <taxon>Pseudomonadati</taxon>
        <taxon>Pseudomonadota</taxon>
        <taxon>Gammaproteobacteria</taxon>
        <taxon>Alteromonadales</taxon>
        <taxon>Pseudoalteromonadaceae</taxon>
        <taxon>Pseudoalteromonas</taxon>
    </lineage>
</organism>
<dbReference type="Gene3D" id="3.40.50.150">
    <property type="entry name" value="Vaccinia Virus protein VP39"/>
    <property type="match status" value="1"/>
</dbReference>
<comment type="catalytic activity">
    <reaction evidence="4">
        <text>a 2'-deoxycytidine in DNA + S-adenosyl-L-methionine = a 5-methyl-2'-deoxycytidine in DNA + S-adenosyl-L-homocysteine + H(+)</text>
        <dbReference type="Rhea" id="RHEA:13681"/>
        <dbReference type="Rhea" id="RHEA-COMP:11369"/>
        <dbReference type="Rhea" id="RHEA-COMP:11370"/>
        <dbReference type="ChEBI" id="CHEBI:15378"/>
        <dbReference type="ChEBI" id="CHEBI:57856"/>
        <dbReference type="ChEBI" id="CHEBI:59789"/>
        <dbReference type="ChEBI" id="CHEBI:85452"/>
        <dbReference type="ChEBI" id="CHEBI:85454"/>
        <dbReference type="EC" id="2.1.1.37"/>
    </reaction>
</comment>
<dbReference type="InterPro" id="IPR001525">
    <property type="entry name" value="C5_MeTfrase"/>
</dbReference>
<dbReference type="PATRIC" id="fig|1365257.3.peg.3731"/>
<gene>
    <name evidence="5" type="ORF">N478_03485</name>
</gene>
<evidence type="ECO:0000313" key="6">
    <source>
        <dbReference type="Proteomes" id="UP000076661"/>
    </source>
</evidence>
<evidence type="ECO:0000256" key="1">
    <source>
        <dbReference type="ARBA" id="ARBA00022603"/>
    </source>
</evidence>
<sequence>MLSDQINIPRKITKQLKFNTTSSGQRIVISSNFLQGLGWEVDDRIKASLNSDGIKIVKCSDGENKIHQRTYRLRSNNPHETVIQLSSQSMIKRFKGATSDKFHVTMSRDIIQLKSLPNRTASIIDKFKRSRKMTSMVCMSGGVDASNLERNGFEISCLLEHRPQESRDKTDKTEVTSIMASALSSPKILINESIYDYDMSNLESIFSDDPLMFMHLSPVCKSFSLAASPKDKQRKIESGESTLDMIVPIIDSIKIGQPTCVLVENVVPFSQSQACEILELQLNRMGYFVTKFIHNPIEHDGISTRQRCYIFASVFPDYTQPIATENSKSIWDIINKHIDDCIDVTEAKSVINGALSGRERVIKEGDKYSKTILASQSRGTKDALRILKSGRYYKPSLKLCAEIMGLRDFPTDLVSLESAFEVIGNGVDIPSHEAIIESIVEHLKLNAGNKPLIKLAKQVA</sequence>
<protein>
    <submittedName>
        <fullName evidence="5">Uncharacterized protein</fullName>
    </submittedName>
</protein>
<dbReference type="GO" id="GO:0032259">
    <property type="term" value="P:methylation"/>
    <property type="evidence" value="ECO:0007669"/>
    <property type="project" value="UniProtKB-KW"/>
</dbReference>
<dbReference type="EMBL" id="AUXX01000034">
    <property type="protein sequence ID" value="KZN63325.1"/>
    <property type="molecule type" value="Genomic_DNA"/>
</dbReference>
<evidence type="ECO:0000256" key="4">
    <source>
        <dbReference type="ARBA" id="ARBA00047422"/>
    </source>
</evidence>
<dbReference type="Gene3D" id="3.90.120.10">
    <property type="entry name" value="DNA Methylase, subunit A, domain 2"/>
    <property type="match status" value="1"/>
</dbReference>
<evidence type="ECO:0000313" key="5">
    <source>
        <dbReference type="EMBL" id="KZN63325.1"/>
    </source>
</evidence>
<name>A0A167KV32_9GAMM</name>
<dbReference type="GO" id="GO:0009307">
    <property type="term" value="P:DNA restriction-modification system"/>
    <property type="evidence" value="ECO:0007669"/>
    <property type="project" value="UniProtKB-KW"/>
</dbReference>
<dbReference type="AlphaFoldDB" id="A0A167KV32"/>
<evidence type="ECO:0000256" key="2">
    <source>
        <dbReference type="ARBA" id="ARBA00022679"/>
    </source>
</evidence>
<dbReference type="Pfam" id="PF00145">
    <property type="entry name" value="DNA_methylase"/>
    <property type="match status" value="1"/>
</dbReference>
<proteinExistence type="predicted"/>
<dbReference type="SUPFAM" id="SSF53335">
    <property type="entry name" value="S-adenosyl-L-methionine-dependent methyltransferases"/>
    <property type="match status" value="1"/>
</dbReference>
<keyword evidence="1" id="KW-0489">Methyltransferase</keyword>
<accession>A0A167KV32</accession>
<evidence type="ECO:0000256" key="3">
    <source>
        <dbReference type="ARBA" id="ARBA00022747"/>
    </source>
</evidence>
<dbReference type="GO" id="GO:0003886">
    <property type="term" value="F:DNA (cytosine-5-)-methyltransferase activity"/>
    <property type="evidence" value="ECO:0007669"/>
    <property type="project" value="UniProtKB-EC"/>
</dbReference>
<dbReference type="InterPro" id="IPR029063">
    <property type="entry name" value="SAM-dependent_MTases_sf"/>
</dbReference>
<dbReference type="RefSeq" id="WP_063382109.1">
    <property type="nucleotide sequence ID" value="NZ_AUXX01000034.1"/>
</dbReference>
<dbReference type="Proteomes" id="UP000076661">
    <property type="component" value="Unassembled WGS sequence"/>
</dbReference>
<keyword evidence="2" id="KW-0808">Transferase</keyword>
<keyword evidence="3" id="KW-0680">Restriction system</keyword>